<dbReference type="CDD" id="cd05154">
    <property type="entry name" value="ACAD10_11_N-like"/>
    <property type="match status" value="1"/>
</dbReference>
<sequence>MSGVPEPAAVNAALVRAGVAARVTAVVPLSGGASSATYRLETEGAPLILQTAAAGTVSPGGLGRATMVAVAARAGALGLPVAPLLAVLVAEDGLGDGAVTGFVEGEALAPRWLKRAEYAQARAALTGQCAAALARLHRAPLEHWEGLALAGGSGAEQLERSFALYRLLGVDVPAFDLAFAWLKPRMPTAPARCLVHGDFRSGNLLIDQAGLAAVLDWELTHLSEPAEDLGWMCVNAWRFGVWDRPVGGFGTREELLAAYAAAGGDQIAPETLHLWEVFGNLKWGLSCLQLAHDHVSGRVRSVERAAIGRRVSEVSADLLHLVRHGDL</sequence>
<evidence type="ECO:0000259" key="1">
    <source>
        <dbReference type="Pfam" id="PF01636"/>
    </source>
</evidence>
<keyword evidence="2" id="KW-0808">Transferase</keyword>
<dbReference type="InterPro" id="IPR051678">
    <property type="entry name" value="AGP_Transferase"/>
</dbReference>
<protein>
    <submittedName>
        <fullName evidence="2">Phosphotransferase family protein</fullName>
    </submittedName>
</protein>
<reference evidence="2 3" key="1">
    <citation type="submission" date="2020-07" db="EMBL/GenBank/DDBJ databases">
        <title>Complete genome sequence for Sandaracinobacter sp. M6.</title>
        <authorList>
            <person name="Tang Y."/>
            <person name="Liu Q."/>
            <person name="Guo Z."/>
            <person name="Lei P."/>
            <person name="Huang B."/>
        </authorList>
    </citation>
    <scope>NUCLEOTIDE SEQUENCE [LARGE SCALE GENOMIC DNA]</scope>
    <source>
        <strain evidence="2 3">M6</strain>
    </source>
</reference>
<dbReference type="Gene3D" id="3.90.1200.10">
    <property type="match status" value="1"/>
</dbReference>
<organism evidence="2 3">
    <name type="scientific">Sandaracinobacteroides saxicola</name>
    <dbReference type="NCBI Taxonomy" id="2759707"/>
    <lineage>
        <taxon>Bacteria</taxon>
        <taxon>Pseudomonadati</taxon>
        <taxon>Pseudomonadota</taxon>
        <taxon>Alphaproteobacteria</taxon>
        <taxon>Sphingomonadales</taxon>
        <taxon>Sphingosinicellaceae</taxon>
        <taxon>Sandaracinobacteroides</taxon>
    </lineage>
</organism>
<feature type="domain" description="Aminoglycoside phosphotransferase" evidence="1">
    <location>
        <begin position="26"/>
        <end position="260"/>
    </location>
</feature>
<dbReference type="KEGG" id="sand:H3309_10480"/>
<proteinExistence type="predicted"/>
<evidence type="ECO:0000313" key="3">
    <source>
        <dbReference type="Proteomes" id="UP000515292"/>
    </source>
</evidence>
<dbReference type="AlphaFoldDB" id="A0A7G5IEM9"/>
<dbReference type="InterPro" id="IPR011009">
    <property type="entry name" value="Kinase-like_dom_sf"/>
</dbReference>
<name>A0A7G5IEM9_9SPHN</name>
<dbReference type="Proteomes" id="UP000515292">
    <property type="component" value="Chromosome"/>
</dbReference>
<keyword evidence="3" id="KW-1185">Reference proteome</keyword>
<dbReference type="GO" id="GO:0016740">
    <property type="term" value="F:transferase activity"/>
    <property type="evidence" value="ECO:0007669"/>
    <property type="project" value="UniProtKB-KW"/>
</dbReference>
<dbReference type="InterPro" id="IPR041726">
    <property type="entry name" value="ACAD10_11_N"/>
</dbReference>
<accession>A0A7G5IEM9</accession>
<dbReference type="EMBL" id="CP059851">
    <property type="protein sequence ID" value="QMW21821.1"/>
    <property type="molecule type" value="Genomic_DNA"/>
</dbReference>
<evidence type="ECO:0000313" key="2">
    <source>
        <dbReference type="EMBL" id="QMW21821.1"/>
    </source>
</evidence>
<gene>
    <name evidence="2" type="ORF">H3309_10480</name>
</gene>
<dbReference type="RefSeq" id="WP_182294667.1">
    <property type="nucleotide sequence ID" value="NZ_CP059851.1"/>
</dbReference>
<dbReference type="PANTHER" id="PTHR21310">
    <property type="entry name" value="AMINOGLYCOSIDE PHOSPHOTRANSFERASE-RELATED-RELATED"/>
    <property type="match status" value="1"/>
</dbReference>
<dbReference type="Pfam" id="PF01636">
    <property type="entry name" value="APH"/>
    <property type="match status" value="1"/>
</dbReference>
<dbReference type="PANTHER" id="PTHR21310:SF57">
    <property type="entry name" value="BLR2944 PROTEIN"/>
    <property type="match status" value="1"/>
</dbReference>
<dbReference type="SUPFAM" id="SSF56112">
    <property type="entry name" value="Protein kinase-like (PK-like)"/>
    <property type="match status" value="1"/>
</dbReference>
<dbReference type="InterPro" id="IPR002575">
    <property type="entry name" value="Aminoglycoside_PTrfase"/>
</dbReference>